<dbReference type="InterPro" id="IPR000253">
    <property type="entry name" value="FHA_dom"/>
</dbReference>
<evidence type="ECO:0000256" key="1">
    <source>
        <dbReference type="SAM" id="MobiDB-lite"/>
    </source>
</evidence>
<dbReference type="Pfam" id="PF00498">
    <property type="entry name" value="FHA"/>
    <property type="match status" value="1"/>
</dbReference>
<evidence type="ECO:0000259" key="2">
    <source>
        <dbReference type="PROSITE" id="PS50006"/>
    </source>
</evidence>
<dbReference type="RefSeq" id="WP_014253794.1">
    <property type="nucleotide sequence ID" value="NC_016627.1"/>
</dbReference>
<dbReference type="SMART" id="SM00240">
    <property type="entry name" value="FHA"/>
    <property type="match status" value="1"/>
</dbReference>
<feature type="compositionally biased region" description="Polar residues" evidence="1">
    <location>
        <begin position="228"/>
        <end position="237"/>
    </location>
</feature>
<dbReference type="HOGENOM" id="CLU_571996_0_0_9"/>
<sequence length="477" mass="54132">MKNFTFETQGANTYLVYEISDNENIDTLSLGMITHNKISGILPVVYTQMDNNKYLKYNISSKIPVKQFFSSVVSKKRLLGVLYSIANGILAAEEYMIEPSSLIFDLEYIYADVSTCEAYMICLPILDKDVDFVDLGSFFKNIVFSIQFDQTENCDYVAKLISYLNSNSVFSLVDFKQILFDLMNNNIPRKNVMPMQPAENEPKQIVRAQNSGINSYAQDLRKPEPVVTQNNNFTVPKTSPPKVNIPENKPNKVNKPVNVGFEIPGMNNGMTAFQKKENEKGKVKAEKPKKEGKGLFSFFTKKSKNSDDAKIAENNFSIPSQEQGYVQQPFPVQSQPNVQKVVSAPPVSQQESKLNFGETTVLSGLKLDETVVLGGESLTVKPYILRIKNNEKIYIDKPVFRIGKERSFVDYYISDNPAVSRSHANIIIRDNNYFVVDTNSKNHTYVDGVMIQSNIEIKIEHGTKLRFANEEFEFRLY</sequence>
<keyword evidence="4" id="KW-1185">Reference proteome</keyword>
<protein>
    <submittedName>
        <fullName evidence="3">FHA domain-containing protein</fullName>
    </submittedName>
</protein>
<dbReference type="OrthoDB" id="9783862at2"/>
<organism evidence="3 4">
    <name type="scientific">Acetivibrio clariflavus (strain DSM 19732 / NBRC 101661 / EBR45)</name>
    <name type="common">Clostridium clariflavum</name>
    <dbReference type="NCBI Taxonomy" id="720554"/>
    <lineage>
        <taxon>Bacteria</taxon>
        <taxon>Bacillati</taxon>
        <taxon>Bacillota</taxon>
        <taxon>Clostridia</taxon>
        <taxon>Eubacteriales</taxon>
        <taxon>Oscillospiraceae</taxon>
        <taxon>Acetivibrio</taxon>
    </lineage>
</organism>
<dbReference type="CDD" id="cd00060">
    <property type="entry name" value="FHA"/>
    <property type="match status" value="1"/>
</dbReference>
<dbReference type="PROSITE" id="PS50006">
    <property type="entry name" value="FHA_DOMAIN"/>
    <property type="match status" value="1"/>
</dbReference>
<dbReference type="Gene3D" id="2.60.200.20">
    <property type="match status" value="1"/>
</dbReference>
<evidence type="ECO:0000313" key="4">
    <source>
        <dbReference type="Proteomes" id="UP000005435"/>
    </source>
</evidence>
<feature type="region of interest" description="Disordered" evidence="1">
    <location>
        <begin position="228"/>
        <end position="260"/>
    </location>
</feature>
<proteinExistence type="predicted"/>
<dbReference type="KEGG" id="ccl:Clocl_0434"/>
<accession>G8LSA1</accession>
<dbReference type="InterPro" id="IPR008984">
    <property type="entry name" value="SMAD_FHA_dom_sf"/>
</dbReference>
<gene>
    <name evidence="3" type="ordered locus">Clocl_0434</name>
</gene>
<dbReference type="STRING" id="720554.Clocl_0434"/>
<dbReference type="InterPro" id="IPR045962">
    <property type="entry name" value="DUF6382"/>
</dbReference>
<feature type="domain" description="FHA" evidence="2">
    <location>
        <begin position="400"/>
        <end position="451"/>
    </location>
</feature>
<dbReference type="AlphaFoldDB" id="G8LSA1"/>
<dbReference type="Pfam" id="PF19909">
    <property type="entry name" value="DUF6382"/>
    <property type="match status" value="1"/>
</dbReference>
<dbReference type="eggNOG" id="COG1716">
    <property type="taxonomic scope" value="Bacteria"/>
</dbReference>
<feature type="compositionally biased region" description="Low complexity" evidence="1">
    <location>
        <begin position="240"/>
        <end position="259"/>
    </location>
</feature>
<reference evidence="4" key="1">
    <citation type="submission" date="2011-12" db="EMBL/GenBank/DDBJ databases">
        <title>Complete sequence of Clostridium clariflavum DSM 19732.</title>
        <authorList>
            <consortium name="US DOE Joint Genome Institute"/>
            <person name="Lucas S."/>
            <person name="Han J."/>
            <person name="Lapidus A."/>
            <person name="Cheng J.-F."/>
            <person name="Goodwin L."/>
            <person name="Pitluck S."/>
            <person name="Peters L."/>
            <person name="Teshima H."/>
            <person name="Detter J.C."/>
            <person name="Han C."/>
            <person name="Tapia R."/>
            <person name="Land M."/>
            <person name="Hauser L."/>
            <person name="Kyrpides N."/>
            <person name="Ivanova N."/>
            <person name="Pagani I."/>
            <person name="Kitzmiller T."/>
            <person name="Lynd L."/>
            <person name="Izquierdo J."/>
            <person name="Woyke T."/>
        </authorList>
    </citation>
    <scope>NUCLEOTIDE SEQUENCE [LARGE SCALE GENOMIC DNA]</scope>
    <source>
        <strain evidence="4">DSM 19732 / NBRC 101661 / EBR45</strain>
    </source>
</reference>
<dbReference type="Proteomes" id="UP000005435">
    <property type="component" value="Chromosome"/>
</dbReference>
<dbReference type="EMBL" id="CP003065">
    <property type="protein sequence ID" value="AEV67162.1"/>
    <property type="molecule type" value="Genomic_DNA"/>
</dbReference>
<dbReference type="SUPFAM" id="SSF49879">
    <property type="entry name" value="SMAD/FHA domain"/>
    <property type="match status" value="1"/>
</dbReference>
<evidence type="ECO:0000313" key="3">
    <source>
        <dbReference type="EMBL" id="AEV67162.1"/>
    </source>
</evidence>
<name>G8LSA1_ACECE</name>
<reference evidence="3 4" key="2">
    <citation type="journal article" date="2012" name="Stand. Genomic Sci.">
        <title>Complete Genome Sequence of Clostridium clariflavum DSM 19732.</title>
        <authorList>
            <person name="Izquierdo J.A."/>
            <person name="Goodwin L."/>
            <person name="Davenport K.W."/>
            <person name="Teshima H."/>
            <person name="Bruce D."/>
            <person name="Detter C."/>
            <person name="Tapia R."/>
            <person name="Han S."/>
            <person name="Land M."/>
            <person name="Hauser L."/>
            <person name="Jeffries C.D."/>
            <person name="Han J."/>
            <person name="Pitluck S."/>
            <person name="Nolan M."/>
            <person name="Chen A."/>
            <person name="Huntemann M."/>
            <person name="Mavromatis K."/>
            <person name="Mikhailova N."/>
            <person name="Liolios K."/>
            <person name="Woyke T."/>
            <person name="Lynd L.R."/>
        </authorList>
    </citation>
    <scope>NUCLEOTIDE SEQUENCE [LARGE SCALE GENOMIC DNA]</scope>
    <source>
        <strain evidence="4">DSM 19732 / NBRC 101661 / EBR45</strain>
    </source>
</reference>